<accession>A0ABN7RKS2</accession>
<sequence>MLWRRASLAISAIRKESLDARAAEVLNRYRNTKDPELRQQILKREEIKLERAQKMGKDRIIVKDEYRKFEWKLESNQRKFEPFEDEVLIEAEIAGDEYSQQMKSVFKEADEKYYCRVKLAEAALEELKELCPSLIPAPHIHKDMVEIKGPDFSLPVDDFLTMKAPLGQANLYETNSYKSKSNSE</sequence>
<protein>
    <submittedName>
        <fullName evidence="1">Oidioi.mRNA.OKI2018_I69.PAR.g8507.t1.cds</fullName>
    </submittedName>
</protein>
<reference evidence="1 2" key="1">
    <citation type="submission" date="2021-04" db="EMBL/GenBank/DDBJ databases">
        <authorList>
            <person name="Bliznina A."/>
        </authorList>
    </citation>
    <scope>NUCLEOTIDE SEQUENCE [LARGE SCALE GENOMIC DNA]</scope>
</reference>
<dbReference type="Proteomes" id="UP001158576">
    <property type="component" value="Chromosome PAR"/>
</dbReference>
<dbReference type="EMBL" id="OU015568">
    <property type="protein sequence ID" value="CAG5076632.1"/>
    <property type="molecule type" value="Genomic_DNA"/>
</dbReference>
<evidence type="ECO:0000313" key="2">
    <source>
        <dbReference type="Proteomes" id="UP001158576"/>
    </source>
</evidence>
<organism evidence="1 2">
    <name type="scientific">Oikopleura dioica</name>
    <name type="common">Tunicate</name>
    <dbReference type="NCBI Taxonomy" id="34765"/>
    <lineage>
        <taxon>Eukaryota</taxon>
        <taxon>Metazoa</taxon>
        <taxon>Chordata</taxon>
        <taxon>Tunicata</taxon>
        <taxon>Appendicularia</taxon>
        <taxon>Copelata</taxon>
        <taxon>Oikopleuridae</taxon>
        <taxon>Oikopleura</taxon>
    </lineage>
</organism>
<gene>
    <name evidence="1" type="ORF">OKIOD_LOCUS65</name>
</gene>
<proteinExistence type="predicted"/>
<keyword evidence="2" id="KW-1185">Reference proteome</keyword>
<name>A0ABN7RKS2_OIKDI</name>
<evidence type="ECO:0000313" key="1">
    <source>
        <dbReference type="EMBL" id="CAG5076632.1"/>
    </source>
</evidence>